<dbReference type="AlphaFoldDB" id="A0A0H5A1L1"/>
<organism evidence="1 2">
    <name type="scientific">Pseudomonas trivialis</name>
    <dbReference type="NCBI Taxonomy" id="200450"/>
    <lineage>
        <taxon>Bacteria</taxon>
        <taxon>Pseudomonadati</taxon>
        <taxon>Pseudomonadota</taxon>
        <taxon>Gammaproteobacteria</taxon>
        <taxon>Pseudomonadales</taxon>
        <taxon>Pseudomonadaceae</taxon>
        <taxon>Pseudomonas</taxon>
    </lineage>
</organism>
<evidence type="ECO:0000313" key="1">
    <source>
        <dbReference type="EMBL" id="AKS04654.1"/>
    </source>
</evidence>
<dbReference type="RefSeq" id="WP_049708402.1">
    <property type="nucleotide sequence ID" value="NZ_CP011507.1"/>
</dbReference>
<dbReference type="EMBL" id="CP011507">
    <property type="protein sequence ID" value="AKS04654.1"/>
    <property type="molecule type" value="Genomic_DNA"/>
</dbReference>
<dbReference type="Proteomes" id="UP000036608">
    <property type="component" value="Chromosome"/>
</dbReference>
<reference evidence="2" key="2">
    <citation type="submission" date="2015-05" db="EMBL/GenBank/DDBJ databases">
        <authorList>
            <person name="Swarnkar M.K."/>
            <person name="Vyas P."/>
            <person name="Rahi P."/>
            <person name="Thakur R."/>
            <person name="Thakur N."/>
            <person name="Singh A.K."/>
            <person name="Gulati A."/>
        </authorList>
    </citation>
    <scope>NUCLEOTIDE SEQUENCE [LARGE SCALE GENOMIC DNA]</scope>
    <source>
        <strain evidence="2">745</strain>
    </source>
</reference>
<proteinExistence type="predicted"/>
<dbReference type="KEGG" id="ptv:AA957_00465"/>
<evidence type="ECO:0008006" key="3">
    <source>
        <dbReference type="Google" id="ProtNLM"/>
    </source>
</evidence>
<dbReference type="OrthoDB" id="9033521at2"/>
<evidence type="ECO:0000313" key="2">
    <source>
        <dbReference type="Proteomes" id="UP000036608"/>
    </source>
</evidence>
<protein>
    <recommendedName>
        <fullName evidence="3">Saccharopine dehydrogenase</fullName>
    </recommendedName>
</protein>
<gene>
    <name evidence="1" type="ORF">AA957_00465</name>
</gene>
<sequence length="357" mass="38515">MAVITLAGTGKISNAIAESLTLTAGATDSISLVVLGRKLEHAEQTLGQAQAIARCFDRQITGEAYEVDWHDPHSIQPAFERWEPDLVVQMASEQPPSELGGDDAWSQLVKNAGFGITLPMHLPPLRSVCLAMESLGKHTPVLNACFPDLVNPVAARLGWPVVGGFGNLATVAAIAQAKWPAVENGRFFGCHHHLSRFLKGTLQLEHMPRCFTTHGEATPLELLKALRRAPQPADISSLTAATATPLIRALCGLDAYWKGIVSGPQGLVGGFPAVIRAKALELDVKGLDCSAMEQWNIAQESSDGVSINQNLEYTPAAVEMLRRHIPEFQASWSIDSVSISTLIEITRQLKNRLKSLG</sequence>
<name>A0A0H5A1L1_9PSED</name>
<reference evidence="1 2" key="1">
    <citation type="journal article" date="2015" name="Genome Announc.">
        <title>Complete Genome Sequence of the Rhizobacterium Pseudomonas trivialis Strain IHBB745 with Multiple Plant Growth-Promoting Activities and Tolerance to Desiccation and Alkalinity.</title>
        <authorList>
            <person name="Gulati A."/>
            <person name="Swarnkar M.K."/>
            <person name="Vyas P."/>
            <person name="Rahi P."/>
            <person name="Thakur R."/>
            <person name="Thakur N."/>
            <person name="Singh A.K."/>
        </authorList>
    </citation>
    <scope>NUCLEOTIDE SEQUENCE [LARGE SCALE GENOMIC DNA]</scope>
    <source>
        <strain evidence="2">745</strain>
    </source>
</reference>
<dbReference type="PATRIC" id="fig|200450.3.peg.105"/>
<accession>A0A0H5A1L1</accession>